<dbReference type="STRING" id="1137281.D778_00652"/>
<sequence>MMQERNELDLIKKYQEKGYSSNFKCEGGLLMELETKKKYQPKQITIEREHRFEGLSNPSDMSILYVIKTDDGLKGMVTANYGANSDTDIDEFFKNIPKENDLSNKDI</sequence>
<reference evidence="1 2" key="1">
    <citation type="journal article" date="2018" name="Nat. Biotechnol.">
        <title>A standardized bacterial taxonomy based on genome phylogeny substantially revises the tree of life.</title>
        <authorList>
            <person name="Parks D.H."/>
            <person name="Chuvochina M."/>
            <person name="Waite D.W."/>
            <person name="Rinke C."/>
            <person name="Skarshewski A."/>
            <person name="Chaumeil P.A."/>
            <person name="Hugenholtz P."/>
        </authorList>
    </citation>
    <scope>NUCLEOTIDE SEQUENCE [LARGE SCALE GENOMIC DNA]</scope>
    <source>
        <strain evidence="1">UBA10227</strain>
    </source>
</reference>
<organism evidence="1 2">
    <name type="scientific">Xanthomarina gelatinilytica</name>
    <dbReference type="NCBI Taxonomy" id="1137281"/>
    <lineage>
        <taxon>Bacteria</taxon>
        <taxon>Pseudomonadati</taxon>
        <taxon>Bacteroidota</taxon>
        <taxon>Flavobacteriia</taxon>
        <taxon>Flavobacteriales</taxon>
        <taxon>Flavobacteriaceae</taxon>
        <taxon>Xanthomarina</taxon>
    </lineage>
</organism>
<gene>
    <name evidence="1" type="ORF">DHV22_18650</name>
</gene>
<dbReference type="EMBL" id="DPRK01000298">
    <property type="protein sequence ID" value="HCY83458.1"/>
    <property type="molecule type" value="Genomic_DNA"/>
</dbReference>
<evidence type="ECO:0000313" key="1">
    <source>
        <dbReference type="EMBL" id="HCY83458.1"/>
    </source>
</evidence>
<evidence type="ECO:0000313" key="2">
    <source>
        <dbReference type="Proteomes" id="UP000263268"/>
    </source>
</evidence>
<proteinExistence type="predicted"/>
<comment type="caution">
    <text evidence="1">The sequence shown here is derived from an EMBL/GenBank/DDBJ whole genome shotgun (WGS) entry which is preliminary data.</text>
</comment>
<name>A0A3C0F1W2_9FLAO</name>
<dbReference type="AlphaFoldDB" id="A0A3C0F1W2"/>
<dbReference type="OrthoDB" id="8418771at2"/>
<dbReference type="Proteomes" id="UP000263268">
    <property type="component" value="Unassembled WGS sequence"/>
</dbReference>
<accession>A0A3C0F1W2</accession>
<protein>
    <submittedName>
        <fullName evidence="1">Uncharacterized protein</fullName>
    </submittedName>
</protein>